<name>A0A0A9E936_ARUDO</name>
<dbReference type="AlphaFoldDB" id="A0A0A9E936"/>
<feature type="region of interest" description="Disordered" evidence="1">
    <location>
        <begin position="1"/>
        <end position="24"/>
    </location>
</feature>
<reference evidence="2" key="1">
    <citation type="submission" date="2014-09" db="EMBL/GenBank/DDBJ databases">
        <authorList>
            <person name="Magalhaes I.L.F."/>
            <person name="Oliveira U."/>
            <person name="Santos F.R."/>
            <person name="Vidigal T.H.D.A."/>
            <person name="Brescovit A.D."/>
            <person name="Santos A.J."/>
        </authorList>
    </citation>
    <scope>NUCLEOTIDE SEQUENCE</scope>
    <source>
        <tissue evidence="2">Shoot tissue taken approximately 20 cm above the soil surface</tissue>
    </source>
</reference>
<organism evidence="2">
    <name type="scientific">Arundo donax</name>
    <name type="common">Giant reed</name>
    <name type="synonym">Donax arundinaceus</name>
    <dbReference type="NCBI Taxonomy" id="35708"/>
    <lineage>
        <taxon>Eukaryota</taxon>
        <taxon>Viridiplantae</taxon>
        <taxon>Streptophyta</taxon>
        <taxon>Embryophyta</taxon>
        <taxon>Tracheophyta</taxon>
        <taxon>Spermatophyta</taxon>
        <taxon>Magnoliopsida</taxon>
        <taxon>Liliopsida</taxon>
        <taxon>Poales</taxon>
        <taxon>Poaceae</taxon>
        <taxon>PACMAD clade</taxon>
        <taxon>Arundinoideae</taxon>
        <taxon>Arundineae</taxon>
        <taxon>Arundo</taxon>
    </lineage>
</organism>
<proteinExistence type="predicted"/>
<protein>
    <submittedName>
        <fullName evidence="2">Uncharacterized protein</fullName>
    </submittedName>
</protein>
<reference evidence="2" key="2">
    <citation type="journal article" date="2015" name="Data Brief">
        <title>Shoot transcriptome of the giant reed, Arundo donax.</title>
        <authorList>
            <person name="Barrero R.A."/>
            <person name="Guerrero F.D."/>
            <person name="Moolhuijzen P."/>
            <person name="Goolsby J.A."/>
            <person name="Tidwell J."/>
            <person name="Bellgard S.E."/>
            <person name="Bellgard M.I."/>
        </authorList>
    </citation>
    <scope>NUCLEOTIDE SEQUENCE</scope>
    <source>
        <tissue evidence="2">Shoot tissue taken approximately 20 cm above the soil surface</tissue>
    </source>
</reference>
<evidence type="ECO:0000313" key="2">
    <source>
        <dbReference type="EMBL" id="JAD97269.1"/>
    </source>
</evidence>
<evidence type="ECO:0000256" key="1">
    <source>
        <dbReference type="SAM" id="MobiDB-lite"/>
    </source>
</evidence>
<accession>A0A0A9E936</accession>
<sequence length="24" mass="2616">MSHPPLKPSHQLPTPVLRIPQQGG</sequence>
<dbReference type="EMBL" id="GBRH01200626">
    <property type="protein sequence ID" value="JAD97269.1"/>
    <property type="molecule type" value="Transcribed_RNA"/>
</dbReference>